<protein>
    <submittedName>
        <fullName evidence="1">Uncharacterized protein</fullName>
    </submittedName>
</protein>
<comment type="caution">
    <text evidence="1">The sequence shown here is derived from an EMBL/GenBank/DDBJ whole genome shotgun (WGS) entry which is preliminary data.</text>
</comment>
<reference evidence="1 2" key="1">
    <citation type="submission" date="2019-09" db="EMBL/GenBank/DDBJ databases">
        <authorList>
            <person name="Cao W.R."/>
        </authorList>
    </citation>
    <scope>NUCLEOTIDE SEQUENCE [LARGE SCALE GENOMIC DNA]</scope>
    <source>
        <strain evidence="2">a4</strain>
    </source>
</reference>
<sequence length="161" mass="18589">MKKFNLLHKPLLLIFAFVAFSFTIKKDNLITNSNIEIYSGYKEVLILSFKPGTTQQQMDDYRDYFINKAYSVNLQYAKHPQNPLNESWLVSTSIKGPKGITTNTTESDDEEAEKAGRLLVLSELYNHMGIVNFIDVIKDATYEDFIISYTYASNKETDYRD</sequence>
<accession>A0A7J5ABH7</accession>
<evidence type="ECO:0000313" key="1">
    <source>
        <dbReference type="EMBL" id="KAB1154499.1"/>
    </source>
</evidence>
<dbReference type="Proteomes" id="UP000467305">
    <property type="component" value="Unassembled WGS sequence"/>
</dbReference>
<dbReference type="AlphaFoldDB" id="A0A7J5ABH7"/>
<organism evidence="1 2">
    <name type="scientific">Tenacibaculum aiptasiae</name>
    <dbReference type="NCBI Taxonomy" id="426481"/>
    <lineage>
        <taxon>Bacteria</taxon>
        <taxon>Pseudomonadati</taxon>
        <taxon>Bacteroidota</taxon>
        <taxon>Flavobacteriia</taxon>
        <taxon>Flavobacteriales</taxon>
        <taxon>Flavobacteriaceae</taxon>
        <taxon>Tenacibaculum</taxon>
    </lineage>
</organism>
<keyword evidence="2" id="KW-1185">Reference proteome</keyword>
<proteinExistence type="predicted"/>
<evidence type="ECO:0000313" key="2">
    <source>
        <dbReference type="Proteomes" id="UP000467305"/>
    </source>
</evidence>
<dbReference type="EMBL" id="WAAU01000028">
    <property type="protein sequence ID" value="KAB1154499.1"/>
    <property type="molecule type" value="Genomic_DNA"/>
</dbReference>
<gene>
    <name evidence="1" type="ORF">F7018_13260</name>
</gene>
<name>A0A7J5ABH7_9FLAO</name>
<dbReference type="RefSeq" id="WP_150900565.1">
    <property type="nucleotide sequence ID" value="NZ_WAAU01000028.1"/>
</dbReference>